<gene>
    <name evidence="2" type="ORF">RDB_LOCUS5055</name>
</gene>
<evidence type="ECO:0000313" key="3">
    <source>
        <dbReference type="Proteomes" id="UP000663846"/>
    </source>
</evidence>
<proteinExistence type="predicted"/>
<feature type="compositionally biased region" description="Low complexity" evidence="1">
    <location>
        <begin position="14"/>
        <end position="42"/>
    </location>
</feature>
<dbReference type="Proteomes" id="UP000663846">
    <property type="component" value="Unassembled WGS sequence"/>
</dbReference>
<evidence type="ECO:0000313" key="2">
    <source>
        <dbReference type="EMBL" id="CAE6342817.1"/>
    </source>
</evidence>
<dbReference type="AlphaFoldDB" id="A0A8H2ZXF1"/>
<accession>A0A8H2ZXF1</accession>
<protein>
    <submittedName>
        <fullName evidence="2">Uncharacterized protein</fullName>
    </submittedName>
</protein>
<feature type="region of interest" description="Disordered" evidence="1">
    <location>
        <begin position="1"/>
        <end position="42"/>
    </location>
</feature>
<name>A0A8H2ZXF1_9AGAM</name>
<sequence>MDNSSSHSSENGCTRSPSTRSSRSSSSNLSKNTSSTSSSVNSVVSKAKKLVSFGKSSSVQHPPAGSALKPTYTSLFDESAEIEAASAAMNKILSDHVKSFKCPSELDFSADPENYLLLVKNEKNEAFISQFYRLSELRTALEEIPTHGSVELKDKKQVSGTAIA</sequence>
<comment type="caution">
    <text evidence="2">The sequence shown here is derived from an EMBL/GenBank/DDBJ whole genome shotgun (WGS) entry which is preliminary data.</text>
</comment>
<reference evidence="2" key="1">
    <citation type="submission" date="2021-01" db="EMBL/GenBank/DDBJ databases">
        <authorList>
            <person name="Kaushik A."/>
        </authorList>
    </citation>
    <scope>NUCLEOTIDE SEQUENCE</scope>
    <source>
        <strain evidence="2">AG1-1C</strain>
    </source>
</reference>
<dbReference type="EMBL" id="CAJMWS010000027">
    <property type="protein sequence ID" value="CAE6342817.1"/>
    <property type="molecule type" value="Genomic_DNA"/>
</dbReference>
<feature type="compositionally biased region" description="Polar residues" evidence="1">
    <location>
        <begin position="1"/>
        <end position="13"/>
    </location>
</feature>
<organism evidence="2 3">
    <name type="scientific">Rhizoctonia solani</name>
    <dbReference type="NCBI Taxonomy" id="456999"/>
    <lineage>
        <taxon>Eukaryota</taxon>
        <taxon>Fungi</taxon>
        <taxon>Dikarya</taxon>
        <taxon>Basidiomycota</taxon>
        <taxon>Agaricomycotina</taxon>
        <taxon>Agaricomycetes</taxon>
        <taxon>Cantharellales</taxon>
        <taxon>Ceratobasidiaceae</taxon>
        <taxon>Rhizoctonia</taxon>
    </lineage>
</organism>
<evidence type="ECO:0000256" key="1">
    <source>
        <dbReference type="SAM" id="MobiDB-lite"/>
    </source>
</evidence>